<evidence type="ECO:0000256" key="7">
    <source>
        <dbReference type="ARBA" id="ARBA00023049"/>
    </source>
</evidence>
<dbReference type="InterPro" id="IPR011765">
    <property type="entry name" value="Pept_M16_N"/>
</dbReference>
<comment type="cofactor">
    <cofactor evidence="1">
        <name>Zn(2+)</name>
        <dbReference type="ChEBI" id="CHEBI:29105"/>
    </cofactor>
</comment>
<dbReference type="InterPro" id="IPR050626">
    <property type="entry name" value="Peptidase_M16"/>
</dbReference>
<evidence type="ECO:0000256" key="8">
    <source>
        <dbReference type="RuleBase" id="RU004447"/>
    </source>
</evidence>
<name>A0A1A7BTY7_9BURK</name>
<dbReference type="Pfam" id="PF00675">
    <property type="entry name" value="Peptidase_M16"/>
    <property type="match status" value="1"/>
</dbReference>
<comment type="caution">
    <text evidence="12">The sequence shown here is derived from an EMBL/GenBank/DDBJ whole genome shotgun (WGS) entry which is preliminary data.</text>
</comment>
<keyword evidence="5 12" id="KW-0378">Hydrolase</keyword>
<feature type="domain" description="Peptidase M16 C-terminal" evidence="11">
    <location>
        <begin position="217"/>
        <end position="391"/>
    </location>
</feature>
<comment type="similarity">
    <text evidence="2 8">Belongs to the peptidase M16 family.</text>
</comment>
<protein>
    <submittedName>
        <fullName evidence="12">Zinc protease</fullName>
        <ecNumber evidence="12">3.4.24.-</ecNumber>
    </submittedName>
</protein>
<keyword evidence="7" id="KW-0482">Metalloprotease</keyword>
<evidence type="ECO:0000259" key="10">
    <source>
        <dbReference type="Pfam" id="PF00675"/>
    </source>
</evidence>
<sequence>MASKMFTTPKKMQAIALLTLCVAVLAPAMAATAEAFRWDSKVRRGQLANGFTYYIVDSAADAGKPVSQPVALQLLVRVGSLDEKDDQSGVAHMVEHMVFQATRGHPEGLKTHMESLGWRIGSHYNAQTNFERTLYYLTAPPGRVAAGLGVLGEIAGGALIPADGLERERQIILEEWRTKLGVRERMDRQRRAMLREGSLYPQRPTIGTQTSIRQQPADNLRQFYRDWYRPGNMALIIVGKVDAAALTPVIERHFGALVPAALPQRNSPDPVLREQLRITRLQDAESGTSQVGWITRFTVDKRQDEAGLRERIIDRIAERSLRSLVRESADSLPAGVTSLTVSKGELGESTSSLGFAASVAVDAHRAGMEQILLVQERLRRHGLNTADIEREMADVRRLNGKGPAQQGARDFNGWLQVLVEAVQAERALQDPLQKQAQIGRILDGLRPADINARALQWIDAPDRALFMLAPGLSPLTLPSQAEVLAAQQKIASAPLPPLLKPAPVATAASMPQLSSSGQIVRQDELGSGVQRWTLDNGDVLVWQATPQDQKDQLVRFAAHSQAGYRFAGAPAWQWQLAAQLGRDADVSGQTPGELARWAAQHKVKLSQQQSATQLSYTAQVAPAQLEDLLRLYAAGQLESEIGLEALTGVGQQLARQAARRPDSAGERAGREMSVLRYGELPLDGYPDPGALKQLMTEQGLQTVRGQWLQLRRQPVTYFVSGPFDAAQVRDLAERYLAGIARQGAAQAPAALVQRPGYRESRLAISLEPQGSVRAEGSQAMPWSPERAMRTAILSRIVYRNLRQELREKEAGIYRLNYKLSLDPQGRANSELSFTAAPERLDALWASARRVLERLPQQLDTAMLKEEIAKMRSDESKRVTDSTTQFNRLQLSYTQYGDARYLEDSKQLAGVLTLETMRAFAQEFRLAQDMAVVKVLPKRAASNAAAALP</sequence>
<feature type="domain" description="Peptidase M16 C-terminal" evidence="11">
    <location>
        <begin position="716"/>
        <end position="867"/>
    </location>
</feature>
<dbReference type="EMBL" id="LOCQ01000061">
    <property type="protein sequence ID" value="OBV36972.1"/>
    <property type="molecule type" value="Genomic_DNA"/>
</dbReference>
<dbReference type="EC" id="3.4.24.-" evidence="12"/>
<reference evidence="12 13" key="1">
    <citation type="submission" date="2016-04" db="EMBL/GenBank/DDBJ databases">
        <title>Draft genome sequence of Janthinobacterium psychrotolerans sp. nov., isolated from freshwater sediments in Denmark.</title>
        <authorList>
            <person name="Gong X."/>
            <person name="Skrivergaard S."/>
            <person name="Korsgaard B.S."/>
            <person name="Schreiber L."/>
            <person name="Marshall I.P."/>
            <person name="Finster K."/>
            <person name="Schramm A."/>
        </authorList>
    </citation>
    <scope>NUCLEOTIDE SEQUENCE [LARGE SCALE GENOMIC DNA]</scope>
    <source>
        <strain evidence="12 13">S3-2</strain>
    </source>
</reference>
<dbReference type="GO" id="GO:0046872">
    <property type="term" value="F:metal ion binding"/>
    <property type="evidence" value="ECO:0007669"/>
    <property type="project" value="UniProtKB-KW"/>
</dbReference>
<accession>A0A1A7BTY7</accession>
<organism evidence="12 13">
    <name type="scientific">Janthinobacterium psychrotolerans</name>
    <dbReference type="NCBI Taxonomy" id="1747903"/>
    <lineage>
        <taxon>Bacteria</taxon>
        <taxon>Pseudomonadati</taxon>
        <taxon>Pseudomonadota</taxon>
        <taxon>Betaproteobacteria</taxon>
        <taxon>Burkholderiales</taxon>
        <taxon>Oxalobacteraceae</taxon>
        <taxon>Janthinobacterium</taxon>
    </lineage>
</organism>
<feature type="signal peptide" evidence="9">
    <location>
        <begin position="1"/>
        <end position="30"/>
    </location>
</feature>
<feature type="chain" id="PRO_5008509991" evidence="9">
    <location>
        <begin position="31"/>
        <end position="948"/>
    </location>
</feature>
<evidence type="ECO:0000256" key="6">
    <source>
        <dbReference type="ARBA" id="ARBA00022833"/>
    </source>
</evidence>
<feature type="domain" description="Peptidase M16 N-terminal" evidence="10">
    <location>
        <begin position="65"/>
        <end position="176"/>
    </location>
</feature>
<dbReference type="PANTHER" id="PTHR43690">
    <property type="entry name" value="NARDILYSIN"/>
    <property type="match status" value="1"/>
</dbReference>
<evidence type="ECO:0000256" key="2">
    <source>
        <dbReference type="ARBA" id="ARBA00007261"/>
    </source>
</evidence>
<dbReference type="InterPro" id="IPR001431">
    <property type="entry name" value="Pept_M16_Zn_BS"/>
</dbReference>
<keyword evidence="9" id="KW-0732">Signal</keyword>
<dbReference type="SUPFAM" id="SSF63411">
    <property type="entry name" value="LuxS/MPP-like metallohydrolase"/>
    <property type="match status" value="3"/>
</dbReference>
<evidence type="ECO:0000256" key="1">
    <source>
        <dbReference type="ARBA" id="ARBA00001947"/>
    </source>
</evidence>
<dbReference type="AlphaFoldDB" id="A0A1A7BTY7"/>
<evidence type="ECO:0000256" key="3">
    <source>
        <dbReference type="ARBA" id="ARBA00022670"/>
    </source>
</evidence>
<keyword evidence="6" id="KW-0862">Zinc</keyword>
<evidence type="ECO:0000259" key="11">
    <source>
        <dbReference type="Pfam" id="PF05193"/>
    </source>
</evidence>
<proteinExistence type="inferred from homology"/>
<dbReference type="Gene3D" id="3.30.830.10">
    <property type="entry name" value="Metalloenzyme, LuxS/M16 peptidase-like"/>
    <property type="match status" value="4"/>
</dbReference>
<evidence type="ECO:0000256" key="9">
    <source>
        <dbReference type="SAM" id="SignalP"/>
    </source>
</evidence>
<dbReference type="InterPro" id="IPR007863">
    <property type="entry name" value="Peptidase_M16_C"/>
</dbReference>
<gene>
    <name evidence="12" type="ORF">ASR47_100223</name>
</gene>
<evidence type="ECO:0000313" key="12">
    <source>
        <dbReference type="EMBL" id="OBV36972.1"/>
    </source>
</evidence>
<dbReference type="GO" id="GO:0004222">
    <property type="term" value="F:metalloendopeptidase activity"/>
    <property type="evidence" value="ECO:0007669"/>
    <property type="project" value="InterPro"/>
</dbReference>
<dbReference type="Pfam" id="PF05193">
    <property type="entry name" value="Peptidase_M16_C"/>
    <property type="match status" value="2"/>
</dbReference>
<keyword evidence="3 12" id="KW-0645">Protease</keyword>
<dbReference type="PROSITE" id="PS00143">
    <property type="entry name" value="INSULINASE"/>
    <property type="match status" value="1"/>
</dbReference>
<dbReference type="Proteomes" id="UP000092713">
    <property type="component" value="Unassembled WGS sequence"/>
</dbReference>
<keyword evidence="13" id="KW-1185">Reference proteome</keyword>
<dbReference type="PANTHER" id="PTHR43690:SF34">
    <property type="entry name" value="ZINC PROTEASE PQQL-LIKE"/>
    <property type="match status" value="1"/>
</dbReference>
<evidence type="ECO:0000313" key="13">
    <source>
        <dbReference type="Proteomes" id="UP000092713"/>
    </source>
</evidence>
<evidence type="ECO:0000256" key="4">
    <source>
        <dbReference type="ARBA" id="ARBA00022723"/>
    </source>
</evidence>
<dbReference type="GO" id="GO:0006508">
    <property type="term" value="P:proteolysis"/>
    <property type="evidence" value="ECO:0007669"/>
    <property type="project" value="UniProtKB-KW"/>
</dbReference>
<evidence type="ECO:0000256" key="5">
    <source>
        <dbReference type="ARBA" id="ARBA00022801"/>
    </source>
</evidence>
<dbReference type="InterPro" id="IPR011249">
    <property type="entry name" value="Metalloenz_LuxS/M16"/>
</dbReference>
<dbReference type="STRING" id="1747903.ASR47_100223"/>
<keyword evidence="4" id="KW-0479">Metal-binding</keyword>